<keyword evidence="18" id="KW-1185">Reference proteome</keyword>
<dbReference type="GO" id="GO:0004169">
    <property type="term" value="F:dolichyl-phosphate-mannose-protein mannosyltransferase activity"/>
    <property type="evidence" value="ECO:0007669"/>
    <property type="project" value="UniProtKB-EC"/>
</dbReference>
<comment type="subcellular location">
    <subcellularLocation>
        <location evidence="1">Endoplasmic reticulum membrane</location>
        <topology evidence="1">Multi-pass membrane protein</topology>
    </subcellularLocation>
</comment>
<feature type="domain" description="MIR" evidence="16">
    <location>
        <begin position="292"/>
        <end position="347"/>
    </location>
</feature>
<keyword evidence="6" id="KW-0808">Transferase</keyword>
<dbReference type="OrthoDB" id="292747at2759"/>
<evidence type="ECO:0000256" key="1">
    <source>
        <dbReference type="ARBA" id="ARBA00004477"/>
    </source>
</evidence>
<comment type="pathway">
    <text evidence="2">Protein modification; protein glycosylation.</text>
</comment>
<feature type="transmembrane region" description="Helical" evidence="15">
    <location>
        <begin position="235"/>
        <end position="258"/>
    </location>
</feature>
<keyword evidence="11 15" id="KW-0472">Membrane</keyword>
<evidence type="ECO:0000313" key="18">
    <source>
        <dbReference type="Proteomes" id="UP000191024"/>
    </source>
</evidence>
<evidence type="ECO:0000256" key="4">
    <source>
        <dbReference type="ARBA" id="ARBA00012839"/>
    </source>
</evidence>
<keyword evidence="12" id="KW-0325">Glycoprotein</keyword>
<feature type="transmembrane region" description="Helical" evidence="15">
    <location>
        <begin position="615"/>
        <end position="634"/>
    </location>
</feature>
<dbReference type="InterPro" id="IPR016093">
    <property type="entry name" value="MIR_motif"/>
</dbReference>
<feature type="transmembrane region" description="Helical" evidence="15">
    <location>
        <begin position="196"/>
        <end position="215"/>
    </location>
</feature>
<evidence type="ECO:0000256" key="11">
    <source>
        <dbReference type="ARBA" id="ARBA00023136"/>
    </source>
</evidence>
<dbReference type="Proteomes" id="UP000191024">
    <property type="component" value="Chromosome H"/>
</dbReference>
<keyword evidence="7 15" id="KW-0812">Transmembrane</keyword>
<dbReference type="InterPro" id="IPR036300">
    <property type="entry name" value="MIR_dom_sf"/>
</dbReference>
<dbReference type="Gene3D" id="2.80.10.50">
    <property type="match status" value="1"/>
</dbReference>
<dbReference type="Pfam" id="PF02815">
    <property type="entry name" value="MIR"/>
    <property type="match status" value="1"/>
</dbReference>
<dbReference type="AlphaFoldDB" id="A0A1G4KEK8"/>
<evidence type="ECO:0000256" key="14">
    <source>
        <dbReference type="ARBA" id="ARBA00045102"/>
    </source>
</evidence>
<evidence type="ECO:0000256" key="2">
    <source>
        <dbReference type="ARBA" id="ARBA00004922"/>
    </source>
</evidence>
<comment type="catalytic activity">
    <reaction evidence="14">
        <text>a di-trans,poly-cis-dolichyl beta-D-mannosyl phosphate + L-seryl-[protein] = 3-O-(alpha-D-mannosyl)-L-seryl-[protein] + a di-trans,poly-cis-dolichyl phosphate + H(+)</text>
        <dbReference type="Rhea" id="RHEA:17377"/>
        <dbReference type="Rhea" id="RHEA-COMP:9863"/>
        <dbReference type="Rhea" id="RHEA-COMP:13546"/>
        <dbReference type="Rhea" id="RHEA-COMP:19498"/>
        <dbReference type="Rhea" id="RHEA-COMP:19501"/>
        <dbReference type="ChEBI" id="CHEBI:15378"/>
        <dbReference type="ChEBI" id="CHEBI:29999"/>
        <dbReference type="ChEBI" id="CHEBI:57683"/>
        <dbReference type="ChEBI" id="CHEBI:58211"/>
        <dbReference type="ChEBI" id="CHEBI:137321"/>
        <dbReference type="EC" id="2.4.1.109"/>
    </reaction>
</comment>
<feature type="transmembrane region" description="Helical" evidence="15">
    <location>
        <begin position="105"/>
        <end position="124"/>
    </location>
</feature>
<evidence type="ECO:0000256" key="13">
    <source>
        <dbReference type="ARBA" id="ARBA00045085"/>
    </source>
</evidence>
<feature type="transmembrane region" description="Helical" evidence="15">
    <location>
        <begin position="129"/>
        <end position="147"/>
    </location>
</feature>
<dbReference type="PROSITE" id="PS50919">
    <property type="entry name" value="MIR"/>
    <property type="match status" value="2"/>
</dbReference>
<keyword evidence="10 15" id="KW-1133">Transmembrane helix</keyword>
<feature type="transmembrane region" description="Helical" evidence="15">
    <location>
        <begin position="159"/>
        <end position="175"/>
    </location>
</feature>
<dbReference type="SUPFAM" id="SSF82109">
    <property type="entry name" value="MIR domain"/>
    <property type="match status" value="1"/>
</dbReference>
<feature type="domain" description="MIR" evidence="16">
    <location>
        <begin position="357"/>
        <end position="416"/>
    </location>
</feature>
<organism evidence="17 18">
    <name type="scientific">Lachancea mirantina</name>
    <dbReference type="NCBI Taxonomy" id="1230905"/>
    <lineage>
        <taxon>Eukaryota</taxon>
        <taxon>Fungi</taxon>
        <taxon>Dikarya</taxon>
        <taxon>Ascomycota</taxon>
        <taxon>Saccharomycotina</taxon>
        <taxon>Saccharomycetes</taxon>
        <taxon>Saccharomycetales</taxon>
        <taxon>Saccharomycetaceae</taxon>
        <taxon>Lachancea</taxon>
    </lineage>
</organism>
<name>A0A1G4KEK8_9SACH</name>
<protein>
    <recommendedName>
        <fullName evidence="4">dolichyl-phosphate-mannose--protein mannosyltransferase</fullName>
        <ecNumber evidence="4">2.4.1.109</ecNumber>
    </recommendedName>
</protein>
<dbReference type="SMART" id="SM00472">
    <property type="entry name" value="MIR"/>
    <property type="match status" value="3"/>
</dbReference>
<evidence type="ECO:0000256" key="15">
    <source>
        <dbReference type="SAM" id="Phobius"/>
    </source>
</evidence>
<evidence type="ECO:0000256" key="6">
    <source>
        <dbReference type="ARBA" id="ARBA00022679"/>
    </source>
</evidence>
<dbReference type="UniPathway" id="UPA00378"/>
<dbReference type="PANTHER" id="PTHR10050:SF50">
    <property type="entry name" value="DOLICHYL-PHOSPHATE-MANNOSE--PROTEIN MANNOSYLTRANSFERASE 1-RELATED"/>
    <property type="match status" value="1"/>
</dbReference>
<comment type="similarity">
    <text evidence="3">Belongs to the glycosyltransferase 39 family.</text>
</comment>
<keyword evidence="9" id="KW-0256">Endoplasmic reticulum</keyword>
<evidence type="ECO:0000256" key="10">
    <source>
        <dbReference type="ARBA" id="ARBA00022989"/>
    </source>
</evidence>
<reference evidence="18" key="1">
    <citation type="submission" date="2016-03" db="EMBL/GenBank/DDBJ databases">
        <authorList>
            <person name="Devillers H."/>
        </authorList>
    </citation>
    <scope>NUCLEOTIDE SEQUENCE [LARGE SCALE GENOMIC DNA]</scope>
</reference>
<evidence type="ECO:0000256" key="12">
    <source>
        <dbReference type="ARBA" id="ARBA00023180"/>
    </source>
</evidence>
<evidence type="ECO:0000256" key="5">
    <source>
        <dbReference type="ARBA" id="ARBA00022676"/>
    </source>
</evidence>
<evidence type="ECO:0000313" key="17">
    <source>
        <dbReference type="EMBL" id="SCV02836.1"/>
    </source>
</evidence>
<evidence type="ECO:0000256" key="8">
    <source>
        <dbReference type="ARBA" id="ARBA00022737"/>
    </source>
</evidence>
<keyword evidence="8" id="KW-0677">Repeat</keyword>
<gene>
    <name evidence="17" type="ORF">LAMI_0H03378G</name>
</gene>
<comment type="catalytic activity">
    <reaction evidence="13">
        <text>a di-trans,poly-cis-dolichyl beta-D-mannosyl phosphate + L-threonyl-[protein] = 3-O-(alpha-D-mannosyl)-L-threonyl-[protein] + a di-trans,poly-cis-dolichyl phosphate + H(+)</text>
        <dbReference type="Rhea" id="RHEA:53396"/>
        <dbReference type="Rhea" id="RHEA-COMP:11060"/>
        <dbReference type="Rhea" id="RHEA-COMP:13547"/>
        <dbReference type="Rhea" id="RHEA-COMP:19498"/>
        <dbReference type="Rhea" id="RHEA-COMP:19501"/>
        <dbReference type="ChEBI" id="CHEBI:15378"/>
        <dbReference type="ChEBI" id="CHEBI:30013"/>
        <dbReference type="ChEBI" id="CHEBI:57683"/>
        <dbReference type="ChEBI" id="CHEBI:58211"/>
        <dbReference type="ChEBI" id="CHEBI:137323"/>
        <dbReference type="EC" id="2.4.1.109"/>
    </reaction>
</comment>
<dbReference type="Pfam" id="PF02366">
    <property type="entry name" value="PMT"/>
    <property type="match status" value="1"/>
</dbReference>
<dbReference type="EC" id="2.4.1.109" evidence="4"/>
<feature type="transmembrane region" description="Helical" evidence="15">
    <location>
        <begin position="76"/>
        <end position="93"/>
    </location>
</feature>
<evidence type="ECO:0000256" key="9">
    <source>
        <dbReference type="ARBA" id="ARBA00022824"/>
    </source>
</evidence>
<feature type="transmembrane region" description="Helical" evidence="15">
    <location>
        <begin position="544"/>
        <end position="567"/>
    </location>
</feature>
<accession>A0A1G4KEK8</accession>
<keyword evidence="5" id="KW-0328">Glycosyltransferase</keyword>
<dbReference type="PANTHER" id="PTHR10050">
    <property type="entry name" value="DOLICHYL-PHOSPHATE-MANNOSE--PROTEIN MANNOSYLTRANSFERASE"/>
    <property type="match status" value="1"/>
</dbReference>
<evidence type="ECO:0000256" key="7">
    <source>
        <dbReference type="ARBA" id="ARBA00022692"/>
    </source>
</evidence>
<dbReference type="EMBL" id="LT598468">
    <property type="protein sequence ID" value="SCV02836.1"/>
    <property type="molecule type" value="Genomic_DNA"/>
</dbReference>
<dbReference type="InterPro" id="IPR027005">
    <property type="entry name" value="PMT-like"/>
</dbReference>
<sequence length="657" mass="75384">MSIIAEEKRPFKRFVPSDIILRSTSGSLNLLDGILALGLSVWQFWWRTQKWSILDDVLDSELELLQAIEHFATRRFNLLPFPPLLVLFLGVWADKETGEVSLSSMRLFSVASWSLALSLIYLALRKASISQTIALMVSIGFSFHPLYRDAETAELTPESFGLFLFTASLLAWYSLKSSALLSKQWHRYNAMLGLSIGLLAGVKFFGWATLVWLILLTGKEVWKLIGDLKVTSRKIVLTMAVRFGFLIGIPAAILLTSYGTFLEHSSLRTSEYSTYMSPYFKSQLLPEELPQPNAVYYGSRVLIRHSESLGGYLHSHNYTYQSGSHEQQVTLFDQANDSDNEWIIEPQSKELDFKKEPVIVKNNDFILLRHRVTGKLLRASSAKPPVSEQDYDSEVSCTGDQNYTGDSDEMWRLKFIRGTSKFVDVLSPNLIEFQLANKGQGCTLIGHDLRLPDWGFEQQEVLCLDSADLGKSLFYIERSNLYLERGAYMTFPKLSVWKRLTKMANEYVAKQVKYDYYVRHRKQEGDIPVESWLLHGFDSTIKNILFVLPLVSTIMFLAMEFRAWITWNPWAPTATTETSLNHIYKDHTLEALAGWMVHYYAFLHCKHRDLRFVQYLPCYLLSLFSTAQTLNLLWVYSTKSKVFLTIMTALVYMCCAM</sequence>
<dbReference type="InterPro" id="IPR003342">
    <property type="entry name" value="ArnT-like_N"/>
</dbReference>
<evidence type="ECO:0000259" key="16">
    <source>
        <dbReference type="PROSITE" id="PS50919"/>
    </source>
</evidence>
<evidence type="ECO:0000256" key="3">
    <source>
        <dbReference type="ARBA" id="ARBA00007222"/>
    </source>
</evidence>
<proteinExistence type="inferred from homology"/>
<dbReference type="GO" id="GO:0005789">
    <property type="term" value="C:endoplasmic reticulum membrane"/>
    <property type="evidence" value="ECO:0007669"/>
    <property type="project" value="UniProtKB-SubCell"/>
</dbReference>